<name>A0A3B4H673_9CICH</name>
<reference evidence="7" key="1">
    <citation type="submission" date="2023-09" db="UniProtKB">
        <authorList>
            <consortium name="Ensembl"/>
        </authorList>
    </citation>
    <scope>IDENTIFICATION</scope>
</reference>
<sequence>MSSDCESYYTEENVLVENFTCPKADGDTTALYCCGFSDLKYCCADPNSFFPYEYGYMWWLSLGALMGLSIAAVVLLAFIITLCVLCYLFITTKPRGLDNGLPLRKLLFHLINRDSKTSDWKSLFCCLSQKALASA</sequence>
<proteinExistence type="predicted"/>
<keyword evidence="4 5" id="KW-0472">Membrane</keyword>
<evidence type="ECO:0000313" key="7">
    <source>
        <dbReference type="Ensembl" id="ENSPNYP00000029038.1"/>
    </source>
</evidence>
<dbReference type="InterPro" id="IPR026910">
    <property type="entry name" value="Shisa"/>
</dbReference>
<dbReference type="AlphaFoldDB" id="A0A3B4H673"/>
<keyword evidence="3 5" id="KW-1133">Transmembrane helix</keyword>
<feature type="transmembrane region" description="Helical" evidence="5">
    <location>
        <begin position="56"/>
        <end position="89"/>
    </location>
</feature>
<protein>
    <submittedName>
        <fullName evidence="7">Shisa like 2A</fullName>
    </submittedName>
</protein>
<evidence type="ECO:0000256" key="5">
    <source>
        <dbReference type="SAM" id="Phobius"/>
    </source>
</evidence>
<dbReference type="PANTHER" id="PTHR31395">
    <property type="entry name" value="SHISA"/>
    <property type="match status" value="1"/>
</dbReference>
<dbReference type="PANTHER" id="PTHR31395:SF3">
    <property type="entry name" value="PROTEIN SHISA-LIKE-2A"/>
    <property type="match status" value="1"/>
</dbReference>
<organism evidence="7">
    <name type="scientific">Pundamilia nyererei</name>
    <dbReference type="NCBI Taxonomy" id="303518"/>
    <lineage>
        <taxon>Eukaryota</taxon>
        <taxon>Metazoa</taxon>
        <taxon>Chordata</taxon>
        <taxon>Craniata</taxon>
        <taxon>Vertebrata</taxon>
        <taxon>Euteleostomi</taxon>
        <taxon>Actinopterygii</taxon>
        <taxon>Neopterygii</taxon>
        <taxon>Teleostei</taxon>
        <taxon>Neoteleostei</taxon>
        <taxon>Acanthomorphata</taxon>
        <taxon>Ovalentaria</taxon>
        <taxon>Cichlomorphae</taxon>
        <taxon>Cichliformes</taxon>
        <taxon>Cichlidae</taxon>
        <taxon>African cichlids</taxon>
        <taxon>Pseudocrenilabrinae</taxon>
        <taxon>Haplochromini</taxon>
        <taxon>Pundamilia</taxon>
    </lineage>
</organism>
<accession>A0A3B4H673</accession>
<comment type="subcellular location">
    <subcellularLocation>
        <location evidence="1">Membrane</location>
    </subcellularLocation>
</comment>
<dbReference type="GO" id="GO:0016020">
    <property type="term" value="C:membrane"/>
    <property type="evidence" value="ECO:0007669"/>
    <property type="project" value="UniProtKB-SubCell"/>
</dbReference>
<evidence type="ECO:0000256" key="3">
    <source>
        <dbReference type="ARBA" id="ARBA00022989"/>
    </source>
</evidence>
<evidence type="ECO:0000259" key="6">
    <source>
        <dbReference type="Pfam" id="PF13908"/>
    </source>
</evidence>
<evidence type="ECO:0000256" key="1">
    <source>
        <dbReference type="ARBA" id="ARBA00004370"/>
    </source>
</evidence>
<evidence type="ECO:0000256" key="4">
    <source>
        <dbReference type="ARBA" id="ARBA00023136"/>
    </source>
</evidence>
<dbReference type="Ensembl" id="ENSPNYT00000029747.1">
    <property type="protein sequence ID" value="ENSPNYP00000029038.1"/>
    <property type="gene ID" value="ENSPNYG00000021886.1"/>
</dbReference>
<evidence type="ECO:0000256" key="2">
    <source>
        <dbReference type="ARBA" id="ARBA00022692"/>
    </source>
</evidence>
<gene>
    <name evidence="7" type="primary">SHISAL2A</name>
</gene>
<dbReference type="GeneTree" id="ENSGT00940000161304"/>
<dbReference type="InterPro" id="IPR053891">
    <property type="entry name" value="Shisa_N"/>
</dbReference>
<dbReference type="Pfam" id="PF13908">
    <property type="entry name" value="Shisa_N"/>
    <property type="match status" value="1"/>
</dbReference>
<keyword evidence="2 5" id="KW-0812">Transmembrane</keyword>
<feature type="domain" description="Shisa N-terminal" evidence="6">
    <location>
        <begin position="3"/>
        <end position="47"/>
    </location>
</feature>